<gene>
    <name evidence="3" type="ordered locus">Clole_3341</name>
</gene>
<feature type="transmembrane region" description="Helical" evidence="1">
    <location>
        <begin position="40"/>
        <end position="58"/>
    </location>
</feature>
<name>F2JR50_CELLD</name>
<feature type="domain" description="VanZ-like" evidence="2">
    <location>
        <begin position="31"/>
        <end position="114"/>
    </location>
</feature>
<evidence type="ECO:0000256" key="1">
    <source>
        <dbReference type="SAM" id="Phobius"/>
    </source>
</evidence>
<dbReference type="STRING" id="642492.Clole_3341"/>
<proteinExistence type="predicted"/>
<feature type="transmembrane region" description="Helical" evidence="1">
    <location>
        <begin position="97"/>
        <end position="115"/>
    </location>
</feature>
<keyword evidence="1" id="KW-0472">Membrane</keyword>
<protein>
    <submittedName>
        <fullName evidence="3">VanZ family protein</fullName>
    </submittedName>
</protein>
<evidence type="ECO:0000259" key="2">
    <source>
        <dbReference type="Pfam" id="PF04892"/>
    </source>
</evidence>
<accession>F2JR50</accession>
<evidence type="ECO:0000313" key="4">
    <source>
        <dbReference type="Proteomes" id="UP000008467"/>
    </source>
</evidence>
<evidence type="ECO:0000313" key="3">
    <source>
        <dbReference type="EMBL" id="ADZ85031.1"/>
    </source>
</evidence>
<feature type="transmembrane region" description="Helical" evidence="1">
    <location>
        <begin position="65"/>
        <end position="85"/>
    </location>
</feature>
<dbReference type="KEGG" id="cle:Clole_3341"/>
<dbReference type="PANTHER" id="PTHR28008">
    <property type="entry name" value="DOMAIN PROTEIN, PUTATIVE (AFU_ORTHOLOGUE AFUA_3G10980)-RELATED"/>
    <property type="match status" value="1"/>
</dbReference>
<keyword evidence="1" id="KW-0812">Transmembrane</keyword>
<keyword evidence="4" id="KW-1185">Reference proteome</keyword>
<dbReference type="InterPro" id="IPR006976">
    <property type="entry name" value="VanZ-like"/>
</dbReference>
<dbReference type="Pfam" id="PF04892">
    <property type="entry name" value="VanZ"/>
    <property type="match status" value="1"/>
</dbReference>
<dbReference type="AlphaFoldDB" id="F2JR50"/>
<dbReference type="RefSeq" id="WP_013658308.1">
    <property type="nucleotide sequence ID" value="NC_015275.1"/>
</dbReference>
<keyword evidence="1" id="KW-1133">Transmembrane helix</keyword>
<dbReference type="NCBIfam" id="NF037970">
    <property type="entry name" value="vanZ_1"/>
    <property type="match status" value="1"/>
</dbReference>
<dbReference type="HOGENOM" id="CLU_096028_2_3_9"/>
<reference evidence="3 4" key="1">
    <citation type="journal article" date="2011" name="J. Bacteriol.">
        <title>Complete genome sequence of the cellulose-degrading bacterium Cellulosilyticum lentocellum.</title>
        <authorList>
            <consortium name="US DOE Joint Genome Institute"/>
            <person name="Miller D.A."/>
            <person name="Suen G."/>
            <person name="Bruce D."/>
            <person name="Copeland A."/>
            <person name="Cheng J.F."/>
            <person name="Detter C."/>
            <person name="Goodwin L.A."/>
            <person name="Han C.S."/>
            <person name="Hauser L.J."/>
            <person name="Land M.L."/>
            <person name="Lapidus A."/>
            <person name="Lucas S."/>
            <person name="Meincke L."/>
            <person name="Pitluck S."/>
            <person name="Tapia R."/>
            <person name="Teshima H."/>
            <person name="Woyke T."/>
            <person name="Fox B.G."/>
            <person name="Angert E.R."/>
            <person name="Currie C.R."/>
        </authorList>
    </citation>
    <scope>NUCLEOTIDE SEQUENCE [LARGE SCALE GENOMIC DNA]</scope>
    <source>
        <strain evidence="4">ATCC 49066 / DSM 5427 / NCIMB 11756 / RHM5</strain>
    </source>
</reference>
<sequence>MNHIKNYKFTVLSIILILIAVLMPADDVPSVSIPHIDKLVHAGMFGFLTLCFYGEYFFEKRKIPSILLPWILIEIFAIITELLQYLVEGRSCDIKDFLADTIGSIIVIVIIRYFYGKKVKG</sequence>
<dbReference type="PANTHER" id="PTHR28008:SF1">
    <property type="entry name" value="DOMAIN PROTEIN, PUTATIVE (AFU_ORTHOLOGUE AFUA_3G10980)-RELATED"/>
    <property type="match status" value="1"/>
</dbReference>
<dbReference type="EMBL" id="CP002582">
    <property type="protein sequence ID" value="ADZ85031.1"/>
    <property type="molecule type" value="Genomic_DNA"/>
</dbReference>
<dbReference type="Proteomes" id="UP000008467">
    <property type="component" value="Chromosome"/>
</dbReference>
<organism evidence="3 4">
    <name type="scientific">Cellulosilyticum lentocellum (strain ATCC 49066 / DSM 5427 / NCIMB 11756 / RHM5)</name>
    <name type="common">Clostridium lentocellum</name>
    <dbReference type="NCBI Taxonomy" id="642492"/>
    <lineage>
        <taxon>Bacteria</taxon>
        <taxon>Bacillati</taxon>
        <taxon>Bacillota</taxon>
        <taxon>Clostridia</taxon>
        <taxon>Lachnospirales</taxon>
        <taxon>Cellulosilyticaceae</taxon>
        <taxon>Cellulosilyticum</taxon>
    </lineage>
</organism>